<dbReference type="OrthoDB" id="1143019at2"/>
<keyword evidence="1" id="KW-0472">Membrane</keyword>
<gene>
    <name evidence="2" type="ORF">CA834_09700</name>
</gene>
<feature type="transmembrane region" description="Helical" evidence="1">
    <location>
        <begin position="141"/>
        <end position="159"/>
    </location>
</feature>
<keyword evidence="1" id="KW-1133">Transmembrane helix</keyword>
<feature type="transmembrane region" description="Helical" evidence="1">
    <location>
        <begin position="197"/>
        <end position="216"/>
    </location>
</feature>
<keyword evidence="3" id="KW-1185">Reference proteome</keyword>
<organism evidence="2 3">
    <name type="scientific">Winogradskyella aurantia</name>
    <dbReference type="NCBI Taxonomy" id="1915063"/>
    <lineage>
        <taxon>Bacteria</taxon>
        <taxon>Pseudomonadati</taxon>
        <taxon>Bacteroidota</taxon>
        <taxon>Flavobacteriia</taxon>
        <taxon>Flavobacteriales</taxon>
        <taxon>Flavobacteriaceae</taxon>
        <taxon>Winogradskyella</taxon>
    </lineage>
</organism>
<feature type="transmembrane region" description="Helical" evidence="1">
    <location>
        <begin position="171"/>
        <end position="191"/>
    </location>
</feature>
<evidence type="ECO:0000256" key="1">
    <source>
        <dbReference type="SAM" id="Phobius"/>
    </source>
</evidence>
<dbReference type="EMBL" id="NGJN01000005">
    <property type="protein sequence ID" value="OZV67923.1"/>
    <property type="molecule type" value="Genomic_DNA"/>
</dbReference>
<evidence type="ECO:0000313" key="2">
    <source>
        <dbReference type="EMBL" id="OZV67923.1"/>
    </source>
</evidence>
<dbReference type="Pfam" id="PF12412">
    <property type="entry name" value="DUF3667"/>
    <property type="match status" value="1"/>
</dbReference>
<sequence>MIMNCKNCYTELQEGFDYCSSCGGKVVRKRLTLKNLFEHLSETFFNYDNKLLRTIIDLCKKPEDVIATYIDGVRKRYVNPISFFGLSLTLSGLSVFLIQKFYLEYFDIVAWMSSLEIFNNPASQKALANYSASDTMEYSSLIYSAIVPVFGLISWVVFWDKKYNFTEHIVIYLYSMSLVSIFSVVAGQIILLLNPTFYITFIFLTYPIILLYHCYLLKRIFDLSKLELFVKTILFLAIFFVLYVILGIVSFIMGFVTGQYNIEDFKPKA</sequence>
<feature type="transmembrane region" description="Helical" evidence="1">
    <location>
        <begin position="83"/>
        <end position="103"/>
    </location>
</feature>
<comment type="caution">
    <text evidence="2">The sequence shown here is derived from an EMBL/GenBank/DDBJ whole genome shotgun (WGS) entry which is preliminary data.</text>
</comment>
<dbReference type="InterPro" id="IPR022134">
    <property type="entry name" value="DUF3667"/>
</dbReference>
<accession>A0A265URI3</accession>
<evidence type="ECO:0000313" key="3">
    <source>
        <dbReference type="Proteomes" id="UP000216840"/>
    </source>
</evidence>
<dbReference type="Proteomes" id="UP000216840">
    <property type="component" value="Unassembled WGS sequence"/>
</dbReference>
<keyword evidence="1" id="KW-0812">Transmembrane</keyword>
<proteinExistence type="predicted"/>
<evidence type="ECO:0008006" key="4">
    <source>
        <dbReference type="Google" id="ProtNLM"/>
    </source>
</evidence>
<name>A0A265URI3_9FLAO</name>
<feature type="transmembrane region" description="Helical" evidence="1">
    <location>
        <begin position="228"/>
        <end position="256"/>
    </location>
</feature>
<dbReference type="AlphaFoldDB" id="A0A265URI3"/>
<protein>
    <recommendedName>
        <fullName evidence="4">DUF3667 domain-containing protein</fullName>
    </recommendedName>
</protein>
<reference evidence="2 3" key="1">
    <citation type="submission" date="2017-05" db="EMBL/GenBank/DDBJ databases">
        <title>The draft genome sequence of Idiomarina salinarum WNB302.</title>
        <authorList>
            <person name="Sun Y."/>
            <person name="Chen B."/>
            <person name="Du Z."/>
        </authorList>
    </citation>
    <scope>NUCLEOTIDE SEQUENCE [LARGE SCALE GENOMIC DNA]</scope>
    <source>
        <strain evidence="2 3">WNB302</strain>
    </source>
</reference>